<gene>
    <name evidence="5" type="ORF">ACFPZF_32025</name>
</gene>
<keyword evidence="2" id="KW-0378">Hydrolase</keyword>
<evidence type="ECO:0000313" key="6">
    <source>
        <dbReference type="Proteomes" id="UP001596066"/>
    </source>
</evidence>
<feature type="compositionally biased region" description="Basic and acidic residues" evidence="3">
    <location>
        <begin position="33"/>
        <end position="50"/>
    </location>
</feature>
<feature type="region of interest" description="Disordered" evidence="3">
    <location>
        <begin position="1"/>
        <end position="77"/>
    </location>
</feature>
<accession>A0ABW0VJ87</accession>
<feature type="region of interest" description="Disordered" evidence="3">
    <location>
        <begin position="203"/>
        <end position="224"/>
    </location>
</feature>
<dbReference type="InterPro" id="IPR050072">
    <property type="entry name" value="Peptidase_M20A"/>
</dbReference>
<reference evidence="6" key="1">
    <citation type="journal article" date="2019" name="Int. J. Syst. Evol. Microbiol.">
        <title>The Global Catalogue of Microorganisms (GCM) 10K type strain sequencing project: providing services to taxonomists for standard genome sequencing and annotation.</title>
        <authorList>
            <consortium name="The Broad Institute Genomics Platform"/>
            <consortium name="The Broad Institute Genome Sequencing Center for Infectious Disease"/>
            <person name="Wu L."/>
            <person name="Ma J."/>
        </authorList>
    </citation>
    <scope>NUCLEOTIDE SEQUENCE [LARGE SCALE GENOMIC DNA]</scope>
    <source>
        <strain evidence="6">CGMCC 4.1622</strain>
    </source>
</reference>
<feature type="compositionally biased region" description="Low complexity" evidence="3">
    <location>
        <begin position="264"/>
        <end position="279"/>
    </location>
</feature>
<feature type="compositionally biased region" description="Low complexity" evidence="3">
    <location>
        <begin position="7"/>
        <end position="23"/>
    </location>
</feature>
<evidence type="ECO:0000256" key="2">
    <source>
        <dbReference type="ARBA" id="ARBA00022801"/>
    </source>
</evidence>
<keyword evidence="6" id="KW-1185">Reference proteome</keyword>
<dbReference type="InterPro" id="IPR011650">
    <property type="entry name" value="Peptidase_M20_dimer"/>
</dbReference>
<dbReference type="PANTHER" id="PTHR43808">
    <property type="entry name" value="ACETYLORNITHINE DEACETYLASE"/>
    <property type="match status" value="1"/>
</dbReference>
<organism evidence="5 6">
    <name type="scientific">Kitasatospora cinereorecta</name>
    <dbReference type="NCBI Taxonomy" id="285560"/>
    <lineage>
        <taxon>Bacteria</taxon>
        <taxon>Bacillati</taxon>
        <taxon>Actinomycetota</taxon>
        <taxon>Actinomycetes</taxon>
        <taxon>Kitasatosporales</taxon>
        <taxon>Streptomycetaceae</taxon>
        <taxon>Kitasatospora</taxon>
    </lineage>
</organism>
<evidence type="ECO:0000256" key="1">
    <source>
        <dbReference type="ARBA" id="ARBA00022723"/>
    </source>
</evidence>
<dbReference type="PANTHER" id="PTHR43808:SF9">
    <property type="entry name" value="BLL0789 PROTEIN"/>
    <property type="match status" value="1"/>
</dbReference>
<sequence>MSANTVAPAAGTPAGTPSGATSGPAGGSAGTRDAAERAAVDGSPEGDHPSPADGSSVTPGAPDAAAVDALPAIASPAPDPHVAAIAAAADTASAARASIATADEDAAVAVTESDPNATAAATATAGRVAAAPARTAVPNTPAIRAAGAPILRGGALAGAVATRTSGATTPVVRPVAGTPAVRAAAGASPSVRATTGGLGSVTRAAAAPATPSTPAVRATTSAAGAPTVRTGTVSVGRSAAPPAVTPTSGTPVLKAAAVTAKATATTSATASTRSTSAAPPVAPPAVPADPTDPADAVDVAVTAALPGLPQALSTRARTLAGAVRRRCADLARMESPSGDAPRLNALAEELGAGFAATGATVRREPGPAGDHLVMEWAGEREDLPHLLVVGHHDTVWPAGTLADWPVEESEGRLSGPGVLDMKAGLALLEGAFALLADLGQRPYCPVRLVVVADEEVGSPDGRRLFERQLAGAAAVLGLEPAHPDGRLKTARRGSSRVRLTVTGREAHAGNDAAEGVSAVDELVDQLVAVRGLTRQPGTELNTGRITGGTRANVIAGRAEAELGLRFASAEAQRRTLDTLAHLTALRPGARIRTEVLSSRPTWPERSGNPLLRHVRSLAAVLGQQLDGAPAGGAGDTNLAGARGLPTLDGLGAVGAGPHARHEHIRVDQLAPRIALLAGLLAVPLPRLRGRS</sequence>
<feature type="domain" description="Peptidase M20 dimerisation" evidence="4">
    <location>
        <begin position="489"/>
        <end position="580"/>
    </location>
</feature>
<evidence type="ECO:0000256" key="3">
    <source>
        <dbReference type="SAM" id="MobiDB-lite"/>
    </source>
</evidence>
<dbReference type="Proteomes" id="UP001596066">
    <property type="component" value="Unassembled WGS sequence"/>
</dbReference>
<dbReference type="CDD" id="cd03885">
    <property type="entry name" value="M20_CPDG2"/>
    <property type="match status" value="1"/>
</dbReference>
<feature type="region of interest" description="Disordered" evidence="3">
    <location>
        <begin position="264"/>
        <end position="291"/>
    </location>
</feature>
<dbReference type="Gene3D" id="3.40.630.10">
    <property type="entry name" value="Zn peptidases"/>
    <property type="match status" value="1"/>
</dbReference>
<feature type="compositionally biased region" description="Low complexity" evidence="3">
    <location>
        <begin position="203"/>
        <end position="223"/>
    </location>
</feature>
<dbReference type="Pfam" id="PF07687">
    <property type="entry name" value="M20_dimer"/>
    <property type="match status" value="1"/>
</dbReference>
<dbReference type="SUPFAM" id="SSF55031">
    <property type="entry name" value="Bacterial exopeptidase dimerisation domain"/>
    <property type="match status" value="1"/>
</dbReference>
<dbReference type="Gene3D" id="3.30.70.360">
    <property type="match status" value="1"/>
</dbReference>
<proteinExistence type="predicted"/>
<dbReference type="SUPFAM" id="SSF53187">
    <property type="entry name" value="Zn-dependent exopeptidases"/>
    <property type="match status" value="1"/>
</dbReference>
<dbReference type="Pfam" id="PF01546">
    <property type="entry name" value="Peptidase_M20"/>
    <property type="match status" value="1"/>
</dbReference>
<dbReference type="InterPro" id="IPR036264">
    <property type="entry name" value="Bact_exopeptidase_dim_dom"/>
</dbReference>
<dbReference type="RefSeq" id="WP_346144590.1">
    <property type="nucleotide sequence ID" value="NZ_BAAAUA010000017.1"/>
</dbReference>
<name>A0ABW0VJ87_9ACTN</name>
<dbReference type="InterPro" id="IPR002933">
    <property type="entry name" value="Peptidase_M20"/>
</dbReference>
<keyword evidence="1" id="KW-0479">Metal-binding</keyword>
<protein>
    <submittedName>
        <fullName evidence="5">M20/M25/M40 family metallo-hydrolase</fullName>
    </submittedName>
</protein>
<dbReference type="EMBL" id="JBHSOC010000086">
    <property type="protein sequence ID" value="MFC5645967.1"/>
    <property type="molecule type" value="Genomic_DNA"/>
</dbReference>
<evidence type="ECO:0000313" key="5">
    <source>
        <dbReference type="EMBL" id="MFC5645967.1"/>
    </source>
</evidence>
<feature type="compositionally biased region" description="Low complexity" evidence="3">
    <location>
        <begin position="59"/>
        <end position="77"/>
    </location>
</feature>
<evidence type="ECO:0000259" key="4">
    <source>
        <dbReference type="Pfam" id="PF07687"/>
    </source>
</evidence>
<comment type="caution">
    <text evidence="5">The sequence shown here is derived from an EMBL/GenBank/DDBJ whole genome shotgun (WGS) entry which is preliminary data.</text>
</comment>